<keyword evidence="2" id="KW-0812">Transmembrane</keyword>
<keyword evidence="2" id="KW-1133">Transmembrane helix</keyword>
<evidence type="ECO:0000313" key="4">
    <source>
        <dbReference type="Proteomes" id="UP000799441"/>
    </source>
</evidence>
<dbReference type="EMBL" id="MU003794">
    <property type="protein sequence ID" value="KAF2721006.1"/>
    <property type="molecule type" value="Genomic_DNA"/>
</dbReference>
<dbReference type="OrthoDB" id="3932126at2759"/>
<feature type="compositionally biased region" description="Low complexity" evidence="1">
    <location>
        <begin position="411"/>
        <end position="432"/>
    </location>
</feature>
<name>A0A9P4UQ13_9PEZI</name>
<feature type="compositionally biased region" description="Basic and acidic residues" evidence="1">
    <location>
        <begin position="433"/>
        <end position="450"/>
    </location>
</feature>
<feature type="region of interest" description="Disordered" evidence="1">
    <location>
        <begin position="349"/>
        <end position="375"/>
    </location>
</feature>
<reference evidence="3" key="1">
    <citation type="journal article" date="2020" name="Stud. Mycol.">
        <title>101 Dothideomycetes genomes: a test case for predicting lifestyles and emergence of pathogens.</title>
        <authorList>
            <person name="Haridas S."/>
            <person name="Albert R."/>
            <person name="Binder M."/>
            <person name="Bloem J."/>
            <person name="Labutti K."/>
            <person name="Salamov A."/>
            <person name="Andreopoulos B."/>
            <person name="Baker S."/>
            <person name="Barry K."/>
            <person name="Bills G."/>
            <person name="Bluhm B."/>
            <person name="Cannon C."/>
            <person name="Castanera R."/>
            <person name="Culley D."/>
            <person name="Daum C."/>
            <person name="Ezra D."/>
            <person name="Gonzalez J."/>
            <person name="Henrissat B."/>
            <person name="Kuo A."/>
            <person name="Liang C."/>
            <person name="Lipzen A."/>
            <person name="Lutzoni F."/>
            <person name="Magnuson J."/>
            <person name="Mondo S."/>
            <person name="Nolan M."/>
            <person name="Ohm R."/>
            <person name="Pangilinan J."/>
            <person name="Park H.-J."/>
            <person name="Ramirez L."/>
            <person name="Alfaro M."/>
            <person name="Sun H."/>
            <person name="Tritt A."/>
            <person name="Yoshinaga Y."/>
            <person name="Zwiers L.-H."/>
            <person name="Turgeon B."/>
            <person name="Goodwin S."/>
            <person name="Spatafora J."/>
            <person name="Crous P."/>
            <person name="Grigoriev I."/>
        </authorList>
    </citation>
    <scope>NUCLEOTIDE SEQUENCE</scope>
    <source>
        <strain evidence="3">CBS 116435</strain>
    </source>
</reference>
<keyword evidence="2" id="KW-0472">Membrane</keyword>
<feature type="transmembrane region" description="Helical" evidence="2">
    <location>
        <begin position="159"/>
        <end position="182"/>
    </location>
</feature>
<accession>A0A9P4UQ13</accession>
<keyword evidence="4" id="KW-1185">Reference proteome</keyword>
<gene>
    <name evidence="3" type="ORF">K431DRAFT_285264</name>
</gene>
<evidence type="ECO:0000256" key="2">
    <source>
        <dbReference type="SAM" id="Phobius"/>
    </source>
</evidence>
<proteinExistence type="predicted"/>
<dbReference type="AlphaFoldDB" id="A0A9P4UQ13"/>
<comment type="caution">
    <text evidence="3">The sequence shown here is derived from an EMBL/GenBank/DDBJ whole genome shotgun (WGS) entry which is preliminary data.</text>
</comment>
<evidence type="ECO:0000256" key="1">
    <source>
        <dbReference type="SAM" id="MobiDB-lite"/>
    </source>
</evidence>
<protein>
    <submittedName>
        <fullName evidence="3">Uncharacterized protein</fullName>
    </submittedName>
</protein>
<evidence type="ECO:0000313" key="3">
    <source>
        <dbReference type="EMBL" id="KAF2721006.1"/>
    </source>
</evidence>
<feature type="region of interest" description="Disordered" evidence="1">
    <location>
        <begin position="405"/>
        <end position="465"/>
    </location>
</feature>
<dbReference type="Proteomes" id="UP000799441">
    <property type="component" value="Unassembled WGS sequence"/>
</dbReference>
<organism evidence="3 4">
    <name type="scientific">Polychaeton citri CBS 116435</name>
    <dbReference type="NCBI Taxonomy" id="1314669"/>
    <lineage>
        <taxon>Eukaryota</taxon>
        <taxon>Fungi</taxon>
        <taxon>Dikarya</taxon>
        <taxon>Ascomycota</taxon>
        <taxon>Pezizomycotina</taxon>
        <taxon>Dothideomycetes</taxon>
        <taxon>Dothideomycetidae</taxon>
        <taxon>Capnodiales</taxon>
        <taxon>Capnodiaceae</taxon>
        <taxon>Polychaeton</taxon>
    </lineage>
</organism>
<sequence length="473" mass="50992">MRQHGFEYWGFNASRTERPSLIEAFVPVFSTGGSSTLLQIDPTTMVMGSAYFPTSTSTVWTTLVSTRFITIRPTPIGSSSGTGLEESSTPSLPAIPSFPVSASPPFSSKSISTAPSLLSTPYQTSLIHTGQTTSSPTSSPSATAAVGAVTDNSQVQKHAVIGGLSGAIAGLALVGLLIFLLLRKRRRKSGYPTSDDENEKALRPTLAQKWSELSIGVRRPEASLQPSRDRVPTVDGHLIRVSQNRWPRPFIGSEGLRESMGPQQLHVTNPDPSRSGTPASLVTPAPVLPWQRPSLAAALFRPRSGSRTSSRSRISRGFHELPTITVEPALSRECILSNRPPSVHSYASCSTSPVVTHQPPEDPFVTPPEEEPPNLSQYRPALMPLQSGRPMMTSMGDRLRPSHAKQAQLMPTARIVSSSSASTVSSSWPSTRTRSDPFDLDERHADRGMADDGCGGQSRTRGQTPNWMLYEGT</sequence>